<dbReference type="CDD" id="cd00057">
    <property type="entry name" value="FA58C"/>
    <property type="match status" value="2"/>
</dbReference>
<evidence type="ECO:0000256" key="15">
    <source>
        <dbReference type="ARBA" id="ARBA00023065"/>
    </source>
</evidence>
<comment type="caution">
    <text evidence="23">The sequence shown here is derived from an EMBL/GenBank/DDBJ whole genome shotgun (WGS) entry which is preliminary data.</text>
</comment>
<evidence type="ECO:0000256" key="3">
    <source>
        <dbReference type="ARBA" id="ARBA00004613"/>
    </source>
</evidence>
<dbReference type="EMBL" id="REGW02000002">
    <property type="protein sequence ID" value="KAE8299822.1"/>
    <property type="molecule type" value="Genomic_DNA"/>
</dbReference>
<evidence type="ECO:0000256" key="9">
    <source>
        <dbReference type="ARBA" id="ARBA00022723"/>
    </source>
</evidence>
<dbReference type="GO" id="GO:0038023">
    <property type="term" value="F:signaling receptor activity"/>
    <property type="evidence" value="ECO:0007669"/>
    <property type="project" value="TreeGrafter"/>
</dbReference>
<keyword evidence="10 21" id="KW-0732">Signal</keyword>
<dbReference type="FunFam" id="2.60.40.420:FF:000011">
    <property type="entry name" value="Coagulation factor VIII (Predicted)"/>
    <property type="match status" value="1"/>
</dbReference>
<keyword evidence="6" id="KW-0813">Transport</keyword>
<evidence type="ECO:0000256" key="11">
    <source>
        <dbReference type="ARBA" id="ARBA00022737"/>
    </source>
</evidence>
<dbReference type="InterPro" id="IPR011707">
    <property type="entry name" value="Cu-oxidase-like_N"/>
</dbReference>
<dbReference type="InterPro" id="IPR024715">
    <property type="entry name" value="Factor_5/8-like"/>
</dbReference>
<dbReference type="PROSITE" id="PS50022">
    <property type="entry name" value="FA58C_3"/>
    <property type="match status" value="2"/>
</dbReference>
<keyword evidence="8" id="KW-0812">Transmembrane</keyword>
<evidence type="ECO:0000256" key="18">
    <source>
        <dbReference type="ARBA" id="ARBA00023180"/>
    </source>
</evidence>
<keyword evidence="15" id="KW-0406">Ion transport</keyword>
<comment type="subcellular location">
    <subcellularLocation>
        <location evidence="2">Membrane</location>
        <topology evidence="2">Single-pass membrane protein</topology>
    </subcellularLocation>
    <subcellularLocation>
        <location evidence="3">Secreted</location>
    </subcellularLocation>
</comment>
<dbReference type="GO" id="GO:0005507">
    <property type="term" value="F:copper ion binding"/>
    <property type="evidence" value="ECO:0007669"/>
    <property type="project" value="InterPro"/>
</dbReference>
<evidence type="ECO:0000256" key="12">
    <source>
        <dbReference type="ARBA" id="ARBA00022837"/>
    </source>
</evidence>
<evidence type="ECO:0000256" key="14">
    <source>
        <dbReference type="ARBA" id="ARBA00023002"/>
    </source>
</evidence>
<feature type="chain" id="PRO_5026043238" description="ferroxidase" evidence="21">
    <location>
        <begin position="27"/>
        <end position="2095"/>
    </location>
</feature>
<keyword evidence="13" id="KW-1133">Transmembrane helix</keyword>
<evidence type="ECO:0000256" key="19">
    <source>
        <dbReference type="PIRSR" id="PIRSR000354-1"/>
    </source>
</evidence>
<gene>
    <name evidence="23" type="ORF">D5F01_LYC02240</name>
</gene>
<dbReference type="OrthoDB" id="2121828at2759"/>
<feature type="disulfide bond" evidence="19">
    <location>
        <begin position="603"/>
        <end position="684"/>
    </location>
</feature>
<evidence type="ECO:0000256" key="21">
    <source>
        <dbReference type="SAM" id="SignalP"/>
    </source>
</evidence>
<evidence type="ECO:0000256" key="1">
    <source>
        <dbReference type="ARBA" id="ARBA00001935"/>
    </source>
</evidence>
<comment type="cofactor">
    <cofactor evidence="1">
        <name>Cu cation</name>
        <dbReference type="ChEBI" id="CHEBI:23378"/>
    </cofactor>
</comment>
<sequence length="2095" mass="238463">MRLCSWAGAWHLLLVLVLLYVFHVKASEHEPRERHYYIAAVEIDWKYSGNDTDRFSPIYKKVVFREYEKDFKQAKTHPAWLGLLGPTLRAEEGETIVVTFRNMATEPYSIHPHGVAYGKQSEGANYFDNTSQKEKEDDVVQPNREHVYSWEVTSDVSPRPNDPTCLTYSYISHQNVVRDYNSGLIGTLLVCKPGSLDVSGKQIGVHNEYVLLFGVFDEKESKYSPKSHSSDDHVKYTINGYTKGSLPDVSLCAYAPVSLQLLGMSSEPEVFSVHINGQVLQQTGHKVSSVGLISGSSTTASMVALHTGRWLLSSHTIKHMEAGMHGFVDVKECDGFQAPRRRLSIAQKQQSTEWTYHIAAEEIVWDYAPNMPEHIDENFKSKYLRQSSTRIGGKYKKAVYTLYKDESFTEKLETKQRKNELGILGPVIRAQIRDVIKIVFKNKASRPYSIYPHGLSIEKSEEGVNYPAGGNQSHAVQPGETHTYEWKVLEEDTPLEKDSRCLTRMYHSAVDTPRDIASGLIGPMLICKSQSLNVRNVQLRADKEQHAMFAVFDENKSWYLDDNIRQYCDRSKVNKADPDFHKSNVMHTINGYVFESGPILGFCNGEVATWHVSSIGAQEYIQTATFYGHTFELNDRKEDILSLYPMTGETISMNMDNFGVWLLASLNSHETTKGVRIMFQDVECYRDHVYEYTEEEGLESNIEFNEWRPQSFDEWKKKEATPKPQKNIVAEEGDLTAMYAQELGLRSLGNQSGISDVEKLDLSFLNNYDDIDVLNGDSNITLYFTEKKSENETSIPKENVINATLLQNWKELDRQNLTEVNLKKEATPEPPKNIVADKGDLTAVYAQELGLRSLGNQSGISDVEKLDLSFLNNYDDIDVLNGDSNITLYFTEKKSENETSIPKENVINATLLQNWKELDRQNLTEVNLLNQSISENTTHMQNRSRQSSSMYKTENTTVFHSLNMSLNNNSITTNSSTSVVSDLDNVTVTDTKNIIVHNASALLVAQNVSAEIINVTVDNLTSILETEKMTVTLTGDNQTSVDIILVEDSEERLTRGDVFSPPDLSTSNLNSTLKSNVTLLSRNTTEENKNNTVANHVNMSADGLNHLLSIPSTDVVEGDISKMVGRTLTFFEVDVESTGKKTSDNNSLITATEPEYGLQMNSSENVTLPANSSLENVTYILFEAGPFQNVTMNISISNSSDGISSESRENITAPLAESNHTFSVDSFSNETMVSGNLSVSGNAASKSSSEMLSGSESSEEVLIYIKGNNTNLIKTTAVKTQGHNWTYEGTHQMVPMEIPDYMMKYFGKETPLTTPTPKKIRKVNLRQRPQKGHGMKTKRRKEYKPQARSGLPSPRGFNPFMTPRGARPNIPQPVSDEEDLINIPVVIGVPRPDFSNYELYIPGDEPEHLGLDEQDVKADEYEYVVYKDPYSSHEDIKNAYLDETTKYFLQQTSTSVKMYFIAAEEVEWDYAGYGQKRQEKSQLNSRETKFTKVVFRSYLDSSFNRPEVRGEIDEHLGILGPVIKAEVDQTIMVVFKNNAKRPYSLHPNGVTYSKQAEGLNYEDRSKYWHKYDNEVQPGRNYTYIWKVNSMVGPTQEESHCRTWAYYSGVNPERDIHSGLIGPLLVCRKGTLNRELPDMRQFMLLFMTFDESQSWYFDKNYEMMQRKNRRRVMDPKLKENLKFHSINGIIHNLKGLRMYTNQLVCWHLINMGSPKDLQSVHFHGQTFLHKKTTSYRQAVHPLLPGSFATLEMYPSKPGLWQLETEVGFNQQKGMQTLFLVLDNDCYRPLGLQSGSVKDEQITAINTRGYWEPYLARLNNQGKYNAWSTEQNSSWIQVDFQRPVVISQVATQGARQLFQTQFVEKYTISYSTDRRKWTFYKGDSNDFRKVFIGNKEAHDIKKNTFFPPLIGRFIRLHPISWYNKATVRMEFYGCELDGCSVPLGMESGLIEDHRITASSTASSWYSGPWRPSLARLNRQGTVNAWQAKQNDMNQWLQVELQRVKKITGIITQGAKSLGNKMYVVSYTLQYSNNGRHWIPYSDDEDVTAKTFFGNTDNNDHVKNYIYPPIFTRFIRIIPTSWMSSITMRIELLGCEFE</sequence>
<feature type="signal peptide" evidence="21">
    <location>
        <begin position="1"/>
        <end position="26"/>
    </location>
</feature>
<dbReference type="FunFam" id="2.60.120.260:FF:000002">
    <property type="entry name" value="Coagulation factor VIII"/>
    <property type="match status" value="2"/>
</dbReference>
<feature type="compositionally biased region" description="Basic residues" evidence="20">
    <location>
        <begin position="1328"/>
        <end position="1342"/>
    </location>
</feature>
<dbReference type="PROSITE" id="PS01286">
    <property type="entry name" value="FA58C_2"/>
    <property type="match status" value="1"/>
</dbReference>
<dbReference type="InterPro" id="IPR000421">
    <property type="entry name" value="FA58C"/>
</dbReference>
<dbReference type="GO" id="GO:0005886">
    <property type="term" value="C:plasma membrane"/>
    <property type="evidence" value="ECO:0007669"/>
    <property type="project" value="TreeGrafter"/>
</dbReference>
<feature type="disulfide bond" evidence="19">
    <location>
        <begin position="1600"/>
        <end position="1626"/>
    </location>
</feature>
<evidence type="ECO:0000256" key="6">
    <source>
        <dbReference type="ARBA" id="ARBA00022448"/>
    </source>
</evidence>
<evidence type="ECO:0000256" key="17">
    <source>
        <dbReference type="ARBA" id="ARBA00023157"/>
    </source>
</evidence>
<dbReference type="PANTHER" id="PTHR46806">
    <property type="entry name" value="F5/8 TYPE C DOMAIN-CONTAINING PROTEIN"/>
    <property type="match status" value="1"/>
</dbReference>
<keyword evidence="11" id="KW-0677">Repeat</keyword>
<keyword evidence="14" id="KW-0560">Oxidoreductase</keyword>
<evidence type="ECO:0000259" key="22">
    <source>
        <dbReference type="PROSITE" id="PS50022"/>
    </source>
</evidence>
<feature type="domain" description="F5/8 type C" evidence="22">
    <location>
        <begin position="1937"/>
        <end position="2092"/>
    </location>
</feature>
<evidence type="ECO:0000256" key="16">
    <source>
        <dbReference type="ARBA" id="ARBA00023136"/>
    </source>
</evidence>
<dbReference type="FunFam" id="2.60.40.420:FF:000002">
    <property type="entry name" value="Hephaestin like 1"/>
    <property type="match status" value="1"/>
</dbReference>
<evidence type="ECO:0000256" key="8">
    <source>
        <dbReference type="ARBA" id="ARBA00022692"/>
    </source>
</evidence>
<keyword evidence="7" id="KW-0964">Secreted</keyword>
<feature type="disulfide bond" evidence="19">
    <location>
        <begin position="252"/>
        <end position="333"/>
    </location>
</feature>
<dbReference type="InterPro" id="IPR050633">
    <property type="entry name" value="Neuropilin_MCO_CoagFactor"/>
</dbReference>
<feature type="region of interest" description="Disordered" evidence="20">
    <location>
        <begin position="1328"/>
        <end position="1360"/>
    </location>
</feature>
<dbReference type="EC" id="1.16.3.1" evidence="5"/>
<dbReference type="PROSITE" id="PS00079">
    <property type="entry name" value="MULTICOPPER_OXIDASE1"/>
    <property type="match status" value="1"/>
</dbReference>
<dbReference type="Pfam" id="PF00754">
    <property type="entry name" value="F5_F8_type_C"/>
    <property type="match status" value="2"/>
</dbReference>
<dbReference type="InterPro" id="IPR033138">
    <property type="entry name" value="Cu_oxidase_CS"/>
</dbReference>
<dbReference type="InterPro" id="IPR008972">
    <property type="entry name" value="Cupredoxin"/>
</dbReference>
<dbReference type="InterPro" id="IPR008979">
    <property type="entry name" value="Galactose-bd-like_sf"/>
</dbReference>
<dbReference type="SUPFAM" id="SSF49503">
    <property type="entry name" value="Cupredoxins"/>
    <property type="match status" value="6"/>
</dbReference>
<dbReference type="Proteomes" id="UP000424527">
    <property type="component" value="Unassembled WGS sequence"/>
</dbReference>
<evidence type="ECO:0000256" key="4">
    <source>
        <dbReference type="ARBA" id="ARBA00010609"/>
    </source>
</evidence>
<organism evidence="23 24">
    <name type="scientific">Larimichthys crocea</name>
    <name type="common">Large yellow croaker</name>
    <name type="synonym">Pseudosciaena crocea</name>
    <dbReference type="NCBI Taxonomy" id="215358"/>
    <lineage>
        <taxon>Eukaryota</taxon>
        <taxon>Metazoa</taxon>
        <taxon>Chordata</taxon>
        <taxon>Craniata</taxon>
        <taxon>Vertebrata</taxon>
        <taxon>Euteleostomi</taxon>
        <taxon>Actinopterygii</taxon>
        <taxon>Neopterygii</taxon>
        <taxon>Teleostei</taxon>
        <taxon>Neoteleostei</taxon>
        <taxon>Acanthomorphata</taxon>
        <taxon>Eupercaria</taxon>
        <taxon>Sciaenidae</taxon>
        <taxon>Larimichthys</taxon>
    </lineage>
</organism>
<feature type="disulfide bond" evidence="19">
    <location>
        <begin position="165"/>
        <end position="191"/>
    </location>
</feature>
<keyword evidence="18" id="KW-0325">Glycoprotein</keyword>
<dbReference type="SMART" id="SM00231">
    <property type="entry name" value="FA58C"/>
    <property type="match status" value="2"/>
</dbReference>
<dbReference type="PROSITE" id="PS01285">
    <property type="entry name" value="FA58C_1"/>
    <property type="match status" value="2"/>
</dbReference>
<proteinExistence type="inferred from homology"/>
<evidence type="ECO:0000256" key="7">
    <source>
        <dbReference type="ARBA" id="ARBA00022525"/>
    </source>
</evidence>
<comment type="similarity">
    <text evidence="4">Belongs to the multicopper oxidase family.</text>
</comment>
<evidence type="ECO:0000256" key="13">
    <source>
        <dbReference type="ARBA" id="ARBA00022989"/>
    </source>
</evidence>
<keyword evidence="9" id="KW-0479">Metal-binding</keyword>
<feature type="disulfide bond" evidence="19">
    <location>
        <begin position="501"/>
        <end position="527"/>
    </location>
</feature>
<reference evidence="23 24" key="1">
    <citation type="submission" date="2019-07" db="EMBL/GenBank/DDBJ databases">
        <title>Chromosome genome assembly for large yellow croaker.</title>
        <authorList>
            <person name="Xiao S."/>
        </authorList>
    </citation>
    <scope>NUCLEOTIDE SEQUENCE [LARGE SCALE GENOMIC DNA]</scope>
    <source>
        <strain evidence="23">JMULYC20181020</strain>
        <tissue evidence="23">Muscle</tissue>
    </source>
</reference>
<name>A0A6G0J8N4_LARCR</name>
<evidence type="ECO:0000256" key="20">
    <source>
        <dbReference type="SAM" id="MobiDB-lite"/>
    </source>
</evidence>
<dbReference type="KEGG" id="lco:104939187"/>
<evidence type="ECO:0000313" key="23">
    <source>
        <dbReference type="EMBL" id="KAE8299822.1"/>
    </source>
</evidence>
<dbReference type="GO" id="GO:0005576">
    <property type="term" value="C:extracellular region"/>
    <property type="evidence" value="ECO:0007669"/>
    <property type="project" value="UniProtKB-SubCell"/>
</dbReference>
<dbReference type="SUPFAM" id="SSF49785">
    <property type="entry name" value="Galactose-binding domain-like"/>
    <property type="match status" value="2"/>
</dbReference>
<evidence type="ECO:0000256" key="10">
    <source>
        <dbReference type="ARBA" id="ARBA00022729"/>
    </source>
</evidence>
<dbReference type="Pfam" id="PF07732">
    <property type="entry name" value="Cu-oxidase_3"/>
    <property type="match status" value="3"/>
</dbReference>
<evidence type="ECO:0000313" key="24">
    <source>
        <dbReference type="Proteomes" id="UP000424527"/>
    </source>
</evidence>
<feature type="domain" description="F5/8 type C" evidence="22">
    <location>
        <begin position="1784"/>
        <end position="1932"/>
    </location>
</feature>
<keyword evidence="16" id="KW-0472">Membrane</keyword>
<evidence type="ECO:0000256" key="5">
    <source>
        <dbReference type="ARBA" id="ARBA00013107"/>
    </source>
</evidence>
<keyword evidence="24" id="KW-1185">Reference proteome</keyword>
<dbReference type="PIRSF" id="PIRSF000354">
    <property type="entry name" value="Factors_V_VIII"/>
    <property type="match status" value="1"/>
</dbReference>
<dbReference type="GO" id="GO:0004322">
    <property type="term" value="F:ferroxidase activity"/>
    <property type="evidence" value="ECO:0007669"/>
    <property type="project" value="UniProtKB-EC"/>
</dbReference>
<protein>
    <recommendedName>
        <fullName evidence="5">ferroxidase</fullName>
        <ecNumber evidence="5">1.16.3.1</ecNumber>
    </recommendedName>
</protein>
<feature type="disulfide bond" evidence="19">
    <location>
        <begin position="1784"/>
        <end position="1932"/>
    </location>
</feature>
<keyword evidence="17 19" id="KW-1015">Disulfide bond</keyword>
<dbReference type="Gene3D" id="2.60.40.420">
    <property type="entry name" value="Cupredoxins - blue copper proteins"/>
    <property type="match status" value="5"/>
</dbReference>
<dbReference type="Gene3D" id="2.60.120.260">
    <property type="entry name" value="Galactose-binding domain-like"/>
    <property type="match status" value="2"/>
</dbReference>
<accession>A0A6G0J8N4</accession>
<keyword evidence="12" id="KW-0106">Calcium</keyword>
<dbReference type="FunFam" id="2.60.40.420:FF:000028">
    <property type="entry name" value="Ceruloplasmin"/>
    <property type="match status" value="1"/>
</dbReference>
<evidence type="ECO:0000256" key="2">
    <source>
        <dbReference type="ARBA" id="ARBA00004167"/>
    </source>
</evidence>
<dbReference type="PANTHER" id="PTHR46806:SF10">
    <property type="entry name" value="COAGULATION FACTOR V"/>
    <property type="match status" value="1"/>
</dbReference>
<dbReference type="GO" id="GO:0006811">
    <property type="term" value="P:monoatomic ion transport"/>
    <property type="evidence" value="ECO:0007669"/>
    <property type="project" value="UniProtKB-KW"/>
</dbReference>